<dbReference type="InterPro" id="IPR013785">
    <property type="entry name" value="Aldolase_TIM"/>
</dbReference>
<dbReference type="EMBL" id="CM001466">
    <property type="protein sequence ID" value="EHY88948.1"/>
    <property type="molecule type" value="Genomic_DNA"/>
</dbReference>
<evidence type="ECO:0000313" key="2">
    <source>
        <dbReference type="Proteomes" id="UP000004705"/>
    </source>
</evidence>
<evidence type="ECO:0000313" key="1">
    <source>
        <dbReference type="EMBL" id="EHY88948.1"/>
    </source>
</evidence>
<evidence type="ECO:0008006" key="3">
    <source>
        <dbReference type="Google" id="ProtNLM"/>
    </source>
</evidence>
<dbReference type="InterPro" id="IPR058240">
    <property type="entry name" value="rSAM_sf"/>
</dbReference>
<proteinExistence type="predicted"/>
<gene>
    <name evidence="1" type="ORF">SacazDRAFT_02033</name>
</gene>
<sequence length="288" mass="31163">MKSSRDNARAKPRVFGVGVRAGHLVAHDPLTGRTHHRGALTTVGRARLRASDLIADRYASPQELGGSTTVGIRWSPVVRPHHVADVSSTESPHRRVARALACTGLLTVDIVEVEPLHHTDLAVIAEHLTDDGCTVSLTTGPERLRDRADDLAECVDALRVCMDDWADPHTRGHIAGGRTEQALLADIRAAVDTGLPTQLYTRRVPPPPGDESTWWLVDVALSTGVEGITFAREAPHDDTLSFLRITDRDVETPTCGSLAPLDIVLDTVSAQDAEDVPSRTRHDKARPG</sequence>
<accession>H8GEK3</accession>
<dbReference type="OrthoDB" id="9782387at2"/>
<dbReference type="HOGENOM" id="CLU_966079_0_0_11"/>
<name>H8GEK3_9PSEU</name>
<organism evidence="1 2">
    <name type="scientific">Saccharomonospora azurea NA-128</name>
    <dbReference type="NCBI Taxonomy" id="882081"/>
    <lineage>
        <taxon>Bacteria</taxon>
        <taxon>Bacillati</taxon>
        <taxon>Actinomycetota</taxon>
        <taxon>Actinomycetes</taxon>
        <taxon>Pseudonocardiales</taxon>
        <taxon>Pseudonocardiaceae</taxon>
        <taxon>Saccharomonospora</taxon>
    </lineage>
</organism>
<dbReference type="Gene3D" id="3.20.20.70">
    <property type="entry name" value="Aldolase class I"/>
    <property type="match status" value="1"/>
</dbReference>
<dbReference type="SUPFAM" id="SSF102114">
    <property type="entry name" value="Radical SAM enzymes"/>
    <property type="match status" value="1"/>
</dbReference>
<reference evidence="1 2" key="1">
    <citation type="journal article" date="2012" name="Stand. Genomic Sci.">
        <title>Genome sequence of the soil bacterium Saccharomonospora azurea type strain (NA-128(T)).</title>
        <authorList>
            <person name="Klenk H.P."/>
            <person name="Held B."/>
            <person name="Lucas S."/>
            <person name="Lapidus A."/>
            <person name="Copeland A."/>
            <person name="Hammon N."/>
            <person name="Pitluck S."/>
            <person name="Goodwin L.A."/>
            <person name="Han C."/>
            <person name="Tapia R."/>
            <person name="Brambilla E.M."/>
            <person name="Potter G."/>
            <person name="Land M."/>
            <person name="Ivanova N."/>
            <person name="Rohde M."/>
            <person name="Goker M."/>
            <person name="Detter J.C."/>
            <person name="Kyrpides N.C."/>
            <person name="Woyke T."/>
        </authorList>
    </citation>
    <scope>NUCLEOTIDE SEQUENCE [LARGE SCALE GENOMIC DNA]</scope>
    <source>
        <strain evidence="1 2">NA-128</strain>
    </source>
</reference>
<dbReference type="Proteomes" id="UP000004705">
    <property type="component" value="Chromosome"/>
</dbReference>
<dbReference type="AlphaFoldDB" id="H8GEK3"/>
<keyword evidence="2" id="KW-1185">Reference proteome</keyword>
<protein>
    <recommendedName>
        <fullName evidence="3">Radical SAM protein</fullName>
    </recommendedName>
</protein>
<dbReference type="RefSeq" id="WP_005441094.1">
    <property type="nucleotide sequence ID" value="NZ_CM001466.1"/>
</dbReference>